<keyword evidence="8" id="KW-0863">Zinc-finger</keyword>
<evidence type="ECO:0000256" key="2">
    <source>
        <dbReference type="ARBA" id="ARBA00004496"/>
    </source>
</evidence>
<protein>
    <submittedName>
        <fullName evidence="15">Uncharacterized protein</fullName>
    </submittedName>
</protein>
<feature type="compositionally biased region" description="Basic and acidic residues" evidence="12">
    <location>
        <begin position="71"/>
        <end position="80"/>
    </location>
</feature>
<dbReference type="PROSITE" id="PS50081">
    <property type="entry name" value="ZF_DAG_PE_2"/>
    <property type="match status" value="1"/>
</dbReference>
<feature type="region of interest" description="Disordered" evidence="12">
    <location>
        <begin position="231"/>
        <end position="264"/>
    </location>
</feature>
<dbReference type="CDD" id="cd20817">
    <property type="entry name" value="C1_Stac"/>
    <property type="match status" value="1"/>
</dbReference>
<evidence type="ECO:0000256" key="12">
    <source>
        <dbReference type="SAM" id="MobiDB-lite"/>
    </source>
</evidence>
<evidence type="ECO:0000313" key="15">
    <source>
        <dbReference type="EMBL" id="CAH3045253.1"/>
    </source>
</evidence>
<evidence type="ECO:0000313" key="16">
    <source>
        <dbReference type="Proteomes" id="UP001159405"/>
    </source>
</evidence>
<evidence type="ECO:0000259" key="13">
    <source>
        <dbReference type="PROSITE" id="PS50002"/>
    </source>
</evidence>
<evidence type="ECO:0000256" key="7">
    <source>
        <dbReference type="ARBA" id="ARBA00022737"/>
    </source>
</evidence>
<evidence type="ECO:0000256" key="4">
    <source>
        <dbReference type="ARBA" id="ARBA00022475"/>
    </source>
</evidence>
<keyword evidence="5" id="KW-0963">Cytoplasm</keyword>
<dbReference type="Gene3D" id="2.30.30.40">
    <property type="entry name" value="SH3 Domains"/>
    <property type="match status" value="2"/>
</dbReference>
<dbReference type="SUPFAM" id="SSF50044">
    <property type="entry name" value="SH3-domain"/>
    <property type="match status" value="1"/>
</dbReference>
<comment type="subcellular location">
    <subcellularLocation>
        <location evidence="1">Cell membrane</location>
        <location evidence="1">Sarcolemma</location>
        <topology evidence="1">Peripheral membrane protein</topology>
        <orientation evidence="1">Cytoplasmic side</orientation>
    </subcellularLocation>
    <subcellularLocation>
        <location evidence="2">Cytoplasm</location>
    </subcellularLocation>
</comment>
<feature type="domain" description="Phorbol-ester/DAG-type" evidence="14">
    <location>
        <begin position="170"/>
        <end position="220"/>
    </location>
</feature>
<keyword evidence="7" id="KW-0677">Repeat</keyword>
<keyword evidence="9" id="KW-0862">Zinc</keyword>
<dbReference type="InterPro" id="IPR039688">
    <property type="entry name" value="STAC1/2/3"/>
</dbReference>
<dbReference type="SMART" id="SM00109">
    <property type="entry name" value="C1"/>
    <property type="match status" value="1"/>
</dbReference>
<dbReference type="InterPro" id="IPR036028">
    <property type="entry name" value="SH3-like_dom_sf"/>
</dbReference>
<evidence type="ECO:0000259" key="14">
    <source>
        <dbReference type="PROSITE" id="PS50081"/>
    </source>
</evidence>
<dbReference type="Proteomes" id="UP001159405">
    <property type="component" value="Unassembled WGS sequence"/>
</dbReference>
<dbReference type="PRINTS" id="PR00499">
    <property type="entry name" value="P67PHOX"/>
</dbReference>
<feature type="region of interest" description="Disordered" evidence="12">
    <location>
        <begin position="71"/>
        <end position="92"/>
    </location>
</feature>
<dbReference type="InterPro" id="IPR002219">
    <property type="entry name" value="PKC_DAG/PE"/>
</dbReference>
<evidence type="ECO:0000256" key="1">
    <source>
        <dbReference type="ARBA" id="ARBA00004278"/>
    </source>
</evidence>
<keyword evidence="4" id="KW-1003">Cell membrane</keyword>
<keyword evidence="6" id="KW-0479">Metal-binding</keyword>
<evidence type="ECO:0000256" key="10">
    <source>
        <dbReference type="ARBA" id="ARBA00023136"/>
    </source>
</evidence>
<feature type="domain" description="SH3" evidence="13">
    <location>
        <begin position="288"/>
        <end position="347"/>
    </location>
</feature>
<evidence type="ECO:0000256" key="9">
    <source>
        <dbReference type="ARBA" id="ARBA00022833"/>
    </source>
</evidence>
<dbReference type="PROSITE" id="PS00479">
    <property type="entry name" value="ZF_DAG_PE_1"/>
    <property type="match status" value="1"/>
</dbReference>
<evidence type="ECO:0000256" key="6">
    <source>
        <dbReference type="ARBA" id="ARBA00022723"/>
    </source>
</evidence>
<accession>A0ABN8NAF5</accession>
<comment type="caution">
    <text evidence="15">The sequence shown here is derived from an EMBL/GenBank/DDBJ whole genome shotgun (WGS) entry which is preliminary data.</text>
</comment>
<organism evidence="15 16">
    <name type="scientific">Porites lobata</name>
    <dbReference type="NCBI Taxonomy" id="104759"/>
    <lineage>
        <taxon>Eukaryota</taxon>
        <taxon>Metazoa</taxon>
        <taxon>Cnidaria</taxon>
        <taxon>Anthozoa</taxon>
        <taxon>Hexacorallia</taxon>
        <taxon>Scleractinia</taxon>
        <taxon>Fungiina</taxon>
        <taxon>Poritidae</taxon>
        <taxon>Porites</taxon>
    </lineage>
</organism>
<sequence length="411" mass="46203">MMDSRVDISTFVQANNPGTYTPPVKSFTQNLGENKLFLVDATEPVLKRKYIALQKKLRDFDKSIKKDQEEVKSLRQEQESYSRNPSYGKSGEVEQDLLRQRNDLRVNEWFCCVAKEQTKLFTRDVLDRLNVTEDDPQDETISDDESSVTGTVDKRLSVHVKGKKIKKAGQHEFEDHTFKKLTKCFYCNGFIMIGLRGQGVWCKACKMSVHRKCRDNVPYCRGEIPVGKGQSLRIQHADEDDSDENSFSDDEDVPVPPPRRRALGPTVSLPAFRSNAFSDTAESKGSSTANNYCVALYDFGGEKDEDLKLCAGEKVKVINSTDEHWWEGSSKGKTGFFPASYVQVISPDDVILRCLYDFAGKEEDKLTIQAEQACTSSRSLRMRTTNNSLSTMSSAVTASSRSRSGSTPAPR</sequence>
<dbReference type="Pfam" id="PF00018">
    <property type="entry name" value="SH3_1"/>
    <property type="match status" value="1"/>
</dbReference>
<proteinExistence type="predicted"/>
<dbReference type="PROSITE" id="PS50002">
    <property type="entry name" value="SH3"/>
    <property type="match status" value="1"/>
</dbReference>
<gene>
    <name evidence="15" type="ORF">PLOB_00006705</name>
</gene>
<keyword evidence="16" id="KW-1185">Reference proteome</keyword>
<feature type="compositionally biased region" description="Acidic residues" evidence="12">
    <location>
        <begin position="238"/>
        <end position="253"/>
    </location>
</feature>
<dbReference type="SUPFAM" id="SSF57889">
    <property type="entry name" value="Cysteine-rich domain"/>
    <property type="match status" value="1"/>
</dbReference>
<feature type="compositionally biased region" description="Low complexity" evidence="12">
    <location>
        <begin position="388"/>
        <end position="411"/>
    </location>
</feature>
<evidence type="ECO:0000256" key="5">
    <source>
        <dbReference type="ARBA" id="ARBA00022490"/>
    </source>
</evidence>
<keyword evidence="3 11" id="KW-0728">SH3 domain</keyword>
<dbReference type="PANTHER" id="PTHR15135">
    <property type="entry name" value="STAC"/>
    <property type="match status" value="1"/>
</dbReference>
<reference evidence="15 16" key="1">
    <citation type="submission" date="2022-05" db="EMBL/GenBank/DDBJ databases">
        <authorList>
            <consortium name="Genoscope - CEA"/>
            <person name="William W."/>
        </authorList>
    </citation>
    <scope>NUCLEOTIDE SEQUENCE [LARGE SCALE GENOMIC DNA]</scope>
</reference>
<evidence type="ECO:0000256" key="8">
    <source>
        <dbReference type="ARBA" id="ARBA00022771"/>
    </source>
</evidence>
<dbReference type="Pfam" id="PF00130">
    <property type="entry name" value="C1_1"/>
    <property type="match status" value="1"/>
</dbReference>
<dbReference type="Gene3D" id="3.30.60.20">
    <property type="match status" value="1"/>
</dbReference>
<evidence type="ECO:0000256" key="11">
    <source>
        <dbReference type="PROSITE-ProRule" id="PRU00192"/>
    </source>
</evidence>
<dbReference type="SMART" id="SM00326">
    <property type="entry name" value="SH3"/>
    <property type="match status" value="1"/>
</dbReference>
<dbReference type="PRINTS" id="PR00452">
    <property type="entry name" value="SH3DOMAIN"/>
</dbReference>
<dbReference type="EMBL" id="CALNXK010000013">
    <property type="protein sequence ID" value="CAH3045253.1"/>
    <property type="molecule type" value="Genomic_DNA"/>
</dbReference>
<evidence type="ECO:0000256" key="3">
    <source>
        <dbReference type="ARBA" id="ARBA00022443"/>
    </source>
</evidence>
<dbReference type="PANTHER" id="PTHR15135:SF7">
    <property type="entry name" value="STAC-LIKE, ISOFORM J"/>
    <property type="match status" value="1"/>
</dbReference>
<feature type="region of interest" description="Disordered" evidence="12">
    <location>
        <begin position="379"/>
        <end position="411"/>
    </location>
</feature>
<keyword evidence="10" id="KW-0472">Membrane</keyword>
<name>A0ABN8NAF5_9CNID</name>
<dbReference type="InterPro" id="IPR001452">
    <property type="entry name" value="SH3_domain"/>
</dbReference>
<dbReference type="InterPro" id="IPR046349">
    <property type="entry name" value="C1-like_sf"/>
</dbReference>